<reference evidence="1" key="1">
    <citation type="submission" date="2013-07" db="EMBL/GenBank/DDBJ databases">
        <authorList>
            <person name="McIlroy S."/>
        </authorList>
    </citation>
    <scope>NUCLEOTIDE SEQUENCE [LARGE SCALE GENOMIC DNA]</scope>
    <source>
        <strain evidence="1">Run_A_D11</strain>
    </source>
</reference>
<keyword evidence="2" id="KW-1185">Reference proteome</keyword>
<reference evidence="1" key="2">
    <citation type="submission" date="2014-03" db="EMBL/GenBank/DDBJ databases">
        <title>Candidatus Competibacter-lineage genomes retrieved from metagenomes reveal functional metabolic diversity.</title>
        <authorList>
            <person name="McIlroy S.J."/>
            <person name="Albertsen M."/>
            <person name="Andresen E.K."/>
            <person name="Saunders A.M."/>
            <person name="Kristiansen R."/>
            <person name="Stokholm-Bjerregaard M."/>
            <person name="Nielsen K.L."/>
            <person name="Nielsen P.H."/>
        </authorList>
    </citation>
    <scope>NUCLEOTIDE SEQUENCE</scope>
    <source>
        <strain evidence="1">Run_A_D11</strain>
    </source>
</reference>
<name>W6ME57_9GAMM</name>
<dbReference type="EMBL" id="CBTJ020000090">
    <property type="protein sequence ID" value="CDI04033.1"/>
    <property type="molecule type" value="Genomic_DNA"/>
</dbReference>
<dbReference type="RefSeq" id="WP_048675630.1">
    <property type="nucleotide sequence ID" value="NZ_CBTJ020000090.1"/>
</dbReference>
<dbReference type="STRING" id="1400863.BN873_790014"/>
<dbReference type="OrthoDB" id="9798250at2"/>
<dbReference type="NCBIfam" id="TIGR04282">
    <property type="entry name" value="glyco_like_cofC"/>
    <property type="match status" value="1"/>
</dbReference>
<dbReference type="AlphaFoldDB" id="W6ME57"/>
<dbReference type="InterPro" id="IPR018641">
    <property type="entry name" value="Trfase_1_rSAM/seldom-assoc"/>
</dbReference>
<comment type="caution">
    <text evidence="1">The sequence shown here is derived from an EMBL/GenBank/DDBJ whole genome shotgun (WGS) entry which is preliminary data.</text>
</comment>
<gene>
    <name evidence="1" type="ORF">BN873_790014</name>
</gene>
<dbReference type="Proteomes" id="UP000035760">
    <property type="component" value="Unassembled WGS sequence"/>
</dbReference>
<evidence type="ECO:0000313" key="2">
    <source>
        <dbReference type="Proteomes" id="UP000035760"/>
    </source>
</evidence>
<sequence length="228" mass="24811">MNDRYIFPKARLLIFAKAPVPGQVKTRLAGCLGARGAAHLYQSLLHRTLAMACAARLCPVELWCAPDARHGFFIACRRNYGVRLRRQTSGDLGKRMANAFQRTLAESVNVVLIGGDCASVNPAELLTAFTHLAAGHEAVLGPAADGGYVLIGLRRACPPLFRDIVWSTSTVLSITRQRLVRAGIDSVELAIGWDVDTRADLCRLRRLIPPAFGIPYPLIGKKIGITNL</sequence>
<protein>
    <recommendedName>
        <fullName evidence="3">Glycosyltransferase</fullName>
    </recommendedName>
</protein>
<dbReference type="SUPFAM" id="SSF53448">
    <property type="entry name" value="Nucleotide-diphospho-sugar transferases"/>
    <property type="match status" value="1"/>
</dbReference>
<dbReference type="Pfam" id="PF09837">
    <property type="entry name" value="DUF2064"/>
    <property type="match status" value="1"/>
</dbReference>
<dbReference type="PANTHER" id="PTHR36529:SF1">
    <property type="entry name" value="GLYCOSYLTRANSFERASE"/>
    <property type="match status" value="1"/>
</dbReference>
<evidence type="ECO:0000313" key="1">
    <source>
        <dbReference type="EMBL" id="CDI04033.1"/>
    </source>
</evidence>
<evidence type="ECO:0008006" key="3">
    <source>
        <dbReference type="Google" id="ProtNLM"/>
    </source>
</evidence>
<organism evidence="1 2">
    <name type="scientific">Candidatus Competibacter denitrificans Run_A_D11</name>
    <dbReference type="NCBI Taxonomy" id="1400863"/>
    <lineage>
        <taxon>Bacteria</taxon>
        <taxon>Pseudomonadati</taxon>
        <taxon>Pseudomonadota</taxon>
        <taxon>Gammaproteobacteria</taxon>
        <taxon>Candidatus Competibacteraceae</taxon>
        <taxon>Candidatus Competibacter</taxon>
    </lineage>
</organism>
<dbReference type="InterPro" id="IPR029044">
    <property type="entry name" value="Nucleotide-diphossugar_trans"/>
</dbReference>
<dbReference type="PANTHER" id="PTHR36529">
    <property type="entry name" value="SLL1095 PROTEIN"/>
    <property type="match status" value="1"/>
</dbReference>
<dbReference type="Gene3D" id="3.90.550.10">
    <property type="entry name" value="Spore Coat Polysaccharide Biosynthesis Protein SpsA, Chain A"/>
    <property type="match status" value="1"/>
</dbReference>
<accession>W6ME57</accession>
<proteinExistence type="predicted"/>